<protein>
    <recommendedName>
        <fullName evidence="5">Ribosome maturation factor RimM</fullName>
    </recommendedName>
</protein>
<dbReference type="PANTHER" id="PTHR33692">
    <property type="entry name" value="RIBOSOME MATURATION FACTOR RIMM"/>
    <property type="match status" value="1"/>
</dbReference>
<dbReference type="InterPro" id="IPR011961">
    <property type="entry name" value="RimM"/>
</dbReference>
<comment type="similarity">
    <text evidence="5">Belongs to the RimM family.</text>
</comment>
<dbReference type="PANTHER" id="PTHR33692:SF1">
    <property type="entry name" value="RIBOSOME MATURATION FACTOR RIMM"/>
    <property type="match status" value="1"/>
</dbReference>
<dbReference type="InterPro" id="IPR036976">
    <property type="entry name" value="RimM_N_sf"/>
</dbReference>
<dbReference type="RefSeq" id="WP_210810315.1">
    <property type="nucleotide sequence ID" value="NZ_JAGQDG010000006.1"/>
</dbReference>
<dbReference type="SUPFAM" id="SSF50447">
    <property type="entry name" value="Translation proteins"/>
    <property type="match status" value="1"/>
</dbReference>
<proteinExistence type="inferred from homology"/>
<evidence type="ECO:0000313" key="9">
    <source>
        <dbReference type="Proteomes" id="UP000672097"/>
    </source>
</evidence>
<dbReference type="InterPro" id="IPR002676">
    <property type="entry name" value="RimM_N"/>
</dbReference>
<dbReference type="HAMAP" id="MF_00014">
    <property type="entry name" value="Ribosome_mat_RimM"/>
    <property type="match status" value="1"/>
</dbReference>
<evidence type="ECO:0000259" key="7">
    <source>
        <dbReference type="Pfam" id="PF24986"/>
    </source>
</evidence>
<dbReference type="Proteomes" id="UP000672097">
    <property type="component" value="Unassembled WGS sequence"/>
</dbReference>
<keyword evidence="9" id="KW-1185">Reference proteome</keyword>
<sequence length="200" mass="21994">MTDALAWPDDAVEVGRIIDAWGIKGGFKVQAFSADPQALFSSRRWFLQPALPQAHKPALVAKPAKASVPLPPLLKITSAREQGDVIVATAQEIPDRNAAESLKGVRVFISRQSFPTASADEFYWVDLIGLSVFNREGDLLGEVVDLLDTGPHSVLRIRKPDAAPDAKPDEAERLIPFVAAFVDKVEMEHKRIIVDWGLDY</sequence>
<keyword evidence="2 5" id="KW-0690">Ribosome biogenesis</keyword>
<evidence type="ECO:0000256" key="1">
    <source>
        <dbReference type="ARBA" id="ARBA00022490"/>
    </source>
</evidence>
<organism evidence="8 9">
    <name type="scientific">Ideonella paludis</name>
    <dbReference type="NCBI Taxonomy" id="1233411"/>
    <lineage>
        <taxon>Bacteria</taxon>
        <taxon>Pseudomonadati</taxon>
        <taxon>Pseudomonadota</taxon>
        <taxon>Betaproteobacteria</taxon>
        <taxon>Burkholderiales</taxon>
        <taxon>Sphaerotilaceae</taxon>
        <taxon>Ideonella</taxon>
    </lineage>
</organism>
<dbReference type="Pfam" id="PF24986">
    <property type="entry name" value="PRC_RimM"/>
    <property type="match status" value="1"/>
</dbReference>
<dbReference type="Gene3D" id="2.40.30.60">
    <property type="entry name" value="RimM"/>
    <property type="match status" value="1"/>
</dbReference>
<dbReference type="InterPro" id="IPR056792">
    <property type="entry name" value="PRC_RimM"/>
</dbReference>
<dbReference type="SUPFAM" id="SSF50346">
    <property type="entry name" value="PRC-barrel domain"/>
    <property type="match status" value="1"/>
</dbReference>
<feature type="domain" description="Ribosome maturation factor RimM PRC barrel" evidence="7">
    <location>
        <begin position="124"/>
        <end position="196"/>
    </location>
</feature>
<comment type="caution">
    <text evidence="8">The sequence shown here is derived from an EMBL/GenBank/DDBJ whole genome shotgun (WGS) entry which is preliminary data.</text>
</comment>
<dbReference type="InterPro" id="IPR009000">
    <property type="entry name" value="Transl_B-barrel_sf"/>
</dbReference>
<dbReference type="EMBL" id="JAGQDG010000006">
    <property type="protein sequence ID" value="MBQ0936919.1"/>
    <property type="molecule type" value="Genomic_DNA"/>
</dbReference>
<gene>
    <name evidence="5 8" type="primary">rimM</name>
    <name evidence="8" type="ORF">KAK11_16450</name>
</gene>
<dbReference type="InterPro" id="IPR011033">
    <property type="entry name" value="PRC_barrel-like_sf"/>
</dbReference>
<evidence type="ECO:0000256" key="2">
    <source>
        <dbReference type="ARBA" id="ARBA00022517"/>
    </source>
</evidence>
<accession>A0ABS5E0T5</accession>
<evidence type="ECO:0000256" key="3">
    <source>
        <dbReference type="ARBA" id="ARBA00022552"/>
    </source>
</evidence>
<dbReference type="Gene3D" id="2.30.30.240">
    <property type="entry name" value="PRC-barrel domain"/>
    <property type="match status" value="1"/>
</dbReference>
<feature type="domain" description="RimM N-terminal" evidence="6">
    <location>
        <begin position="14"/>
        <end position="112"/>
    </location>
</feature>
<dbReference type="Pfam" id="PF01782">
    <property type="entry name" value="RimM"/>
    <property type="match status" value="1"/>
</dbReference>
<keyword evidence="3 5" id="KW-0698">rRNA processing</keyword>
<comment type="subunit">
    <text evidence="5">Binds ribosomal protein uS19.</text>
</comment>
<keyword evidence="1 5" id="KW-0963">Cytoplasm</keyword>
<comment type="function">
    <text evidence="5">An accessory protein needed during the final step in the assembly of 30S ribosomal subunit, possibly for assembly of the head region. Essential for efficient processing of 16S rRNA. May be needed both before and after RbfA during the maturation of 16S rRNA. It has affinity for free ribosomal 30S subunits but not for 70S ribosomes.</text>
</comment>
<name>A0ABS5E0T5_9BURK</name>
<evidence type="ECO:0000256" key="5">
    <source>
        <dbReference type="HAMAP-Rule" id="MF_00014"/>
    </source>
</evidence>
<evidence type="ECO:0000256" key="4">
    <source>
        <dbReference type="ARBA" id="ARBA00023186"/>
    </source>
</evidence>
<comment type="subcellular location">
    <subcellularLocation>
        <location evidence="5">Cytoplasm</location>
    </subcellularLocation>
</comment>
<dbReference type="NCBIfam" id="TIGR02273">
    <property type="entry name" value="16S_RimM"/>
    <property type="match status" value="1"/>
</dbReference>
<evidence type="ECO:0000313" key="8">
    <source>
        <dbReference type="EMBL" id="MBQ0936919.1"/>
    </source>
</evidence>
<reference evidence="8 9" key="1">
    <citation type="submission" date="2021-04" db="EMBL/GenBank/DDBJ databases">
        <title>The genome sequence of type strain Ideonella paludis KCTC 32238.</title>
        <authorList>
            <person name="Liu Y."/>
        </authorList>
    </citation>
    <scope>NUCLEOTIDE SEQUENCE [LARGE SCALE GENOMIC DNA]</scope>
    <source>
        <strain evidence="8 9">KCTC 32238</strain>
    </source>
</reference>
<evidence type="ECO:0000259" key="6">
    <source>
        <dbReference type="Pfam" id="PF01782"/>
    </source>
</evidence>
<keyword evidence="4 5" id="KW-0143">Chaperone</keyword>
<comment type="domain">
    <text evidence="5">The PRC barrel domain binds ribosomal protein uS19.</text>
</comment>